<feature type="compositionally biased region" description="Low complexity" evidence="6">
    <location>
        <begin position="1031"/>
        <end position="1045"/>
    </location>
</feature>
<keyword evidence="9" id="KW-1185">Reference proteome</keyword>
<organism evidence="8 9">
    <name type="scientific">Polypterus senegalus</name>
    <name type="common">Senegal bichir</name>
    <dbReference type="NCBI Taxonomy" id="55291"/>
    <lineage>
        <taxon>Eukaryota</taxon>
        <taxon>Metazoa</taxon>
        <taxon>Chordata</taxon>
        <taxon>Craniata</taxon>
        <taxon>Vertebrata</taxon>
        <taxon>Euteleostomi</taxon>
        <taxon>Actinopterygii</taxon>
        <taxon>Polypteriformes</taxon>
        <taxon>Polypteridae</taxon>
        <taxon>Polypterus</taxon>
    </lineage>
</organism>
<feature type="compositionally biased region" description="Basic and acidic residues" evidence="6">
    <location>
        <begin position="1312"/>
        <end position="1326"/>
    </location>
</feature>
<evidence type="ECO:0000313" key="8">
    <source>
        <dbReference type="EMBL" id="MBN3290348.1"/>
    </source>
</evidence>
<feature type="compositionally biased region" description="Polar residues" evidence="6">
    <location>
        <begin position="787"/>
        <end position="799"/>
    </location>
</feature>
<evidence type="ECO:0000256" key="4">
    <source>
        <dbReference type="ARBA" id="ARBA00022737"/>
    </source>
</evidence>
<feature type="compositionally biased region" description="Basic and acidic residues" evidence="6">
    <location>
        <begin position="2077"/>
        <end position="2128"/>
    </location>
</feature>
<feature type="compositionally biased region" description="Acidic residues" evidence="6">
    <location>
        <begin position="583"/>
        <end position="592"/>
    </location>
</feature>
<feature type="region of interest" description="Disordered" evidence="6">
    <location>
        <begin position="1297"/>
        <end position="1326"/>
    </location>
</feature>
<dbReference type="PANTHER" id="PTHR23005:SF3">
    <property type="entry name" value="RETINITIS PIGMENTOSA 1-LIKE 1 PROTEIN"/>
    <property type="match status" value="1"/>
</dbReference>
<feature type="region of interest" description="Disordered" evidence="6">
    <location>
        <begin position="1"/>
        <end position="33"/>
    </location>
</feature>
<feature type="compositionally biased region" description="Basic residues" evidence="6">
    <location>
        <begin position="1202"/>
        <end position="1212"/>
    </location>
</feature>
<keyword evidence="3" id="KW-0963">Cytoplasm</keyword>
<feature type="compositionally biased region" description="Basic and acidic residues" evidence="6">
    <location>
        <begin position="2405"/>
        <end position="2417"/>
    </location>
</feature>
<feature type="compositionally biased region" description="Polar residues" evidence="6">
    <location>
        <begin position="1745"/>
        <end position="1754"/>
    </location>
</feature>
<dbReference type="PANTHER" id="PTHR23005">
    <property type="entry name" value="RETINITIS PIGMENTOSA 1 PROTEIN"/>
    <property type="match status" value="1"/>
</dbReference>
<feature type="compositionally biased region" description="Basic and acidic residues" evidence="6">
    <location>
        <begin position="1213"/>
        <end position="1223"/>
    </location>
</feature>
<evidence type="ECO:0000256" key="1">
    <source>
        <dbReference type="ARBA" id="ARBA00004316"/>
    </source>
</evidence>
<feature type="region of interest" description="Disordered" evidence="6">
    <location>
        <begin position="1731"/>
        <end position="1759"/>
    </location>
</feature>
<name>A0ABS2YV79_POLSE</name>
<feature type="region of interest" description="Disordered" evidence="6">
    <location>
        <begin position="1639"/>
        <end position="1667"/>
    </location>
</feature>
<feature type="compositionally biased region" description="Acidic residues" evidence="6">
    <location>
        <begin position="2173"/>
        <end position="2208"/>
    </location>
</feature>
<feature type="compositionally biased region" description="Basic and acidic residues" evidence="6">
    <location>
        <begin position="559"/>
        <end position="572"/>
    </location>
</feature>
<proteinExistence type="predicted"/>
<feature type="compositionally biased region" description="Polar residues" evidence="6">
    <location>
        <begin position="765"/>
        <end position="778"/>
    </location>
</feature>
<feature type="region of interest" description="Disordered" evidence="6">
    <location>
        <begin position="1538"/>
        <end position="1594"/>
    </location>
</feature>
<feature type="domain" description="Doublecortin" evidence="7">
    <location>
        <begin position="38"/>
        <end position="120"/>
    </location>
</feature>
<feature type="compositionally biased region" description="Acidic residues" evidence="6">
    <location>
        <begin position="2317"/>
        <end position="2327"/>
    </location>
</feature>
<comment type="subcellular location">
    <subcellularLocation>
        <location evidence="1">Cell projection</location>
    </subcellularLocation>
    <subcellularLocation>
        <location evidence="2">Cytoplasm</location>
    </subcellularLocation>
</comment>
<evidence type="ECO:0000259" key="7">
    <source>
        <dbReference type="PROSITE" id="PS50309"/>
    </source>
</evidence>
<feature type="compositionally biased region" description="Polar residues" evidence="6">
    <location>
        <begin position="954"/>
        <end position="966"/>
    </location>
</feature>
<feature type="region of interest" description="Disordered" evidence="6">
    <location>
        <begin position="518"/>
        <end position="1226"/>
    </location>
</feature>
<evidence type="ECO:0000313" key="9">
    <source>
        <dbReference type="Proteomes" id="UP001166052"/>
    </source>
</evidence>
<feature type="compositionally biased region" description="Polar residues" evidence="6">
    <location>
        <begin position="2422"/>
        <end position="2433"/>
    </location>
</feature>
<dbReference type="SUPFAM" id="SSF89837">
    <property type="entry name" value="Doublecortin (DC)"/>
    <property type="match status" value="2"/>
</dbReference>
<feature type="region of interest" description="Disordered" evidence="6">
    <location>
        <begin position="1839"/>
        <end position="2448"/>
    </location>
</feature>
<dbReference type="Pfam" id="PF03607">
    <property type="entry name" value="DCX"/>
    <property type="match status" value="2"/>
</dbReference>
<feature type="domain" description="Doublecortin" evidence="7">
    <location>
        <begin position="152"/>
        <end position="226"/>
    </location>
</feature>
<feature type="compositionally biased region" description="Polar residues" evidence="6">
    <location>
        <begin position="1642"/>
        <end position="1651"/>
    </location>
</feature>
<feature type="compositionally biased region" description="Basic and acidic residues" evidence="6">
    <location>
        <begin position="2045"/>
        <end position="2054"/>
    </location>
</feature>
<gene>
    <name evidence="8" type="primary">Rp1l1</name>
    <name evidence="8" type="ORF">GTO92_0010662</name>
</gene>
<feature type="compositionally biased region" description="Basic and acidic residues" evidence="6">
    <location>
        <begin position="968"/>
        <end position="982"/>
    </location>
</feature>
<feature type="compositionally biased region" description="Basic and acidic residues" evidence="6">
    <location>
        <begin position="850"/>
        <end position="866"/>
    </location>
</feature>
<feature type="compositionally biased region" description="Acidic residues" evidence="6">
    <location>
        <begin position="2021"/>
        <end position="2044"/>
    </location>
</feature>
<feature type="compositionally biased region" description="Polar residues" evidence="6">
    <location>
        <begin position="733"/>
        <end position="745"/>
    </location>
</feature>
<feature type="compositionally biased region" description="Polar residues" evidence="6">
    <location>
        <begin position="120"/>
        <end position="129"/>
    </location>
</feature>
<dbReference type="InterPro" id="IPR036572">
    <property type="entry name" value="Doublecortin_dom_sf"/>
</dbReference>
<feature type="compositionally biased region" description="Basic and acidic residues" evidence="6">
    <location>
        <begin position="2435"/>
        <end position="2448"/>
    </location>
</feature>
<dbReference type="Proteomes" id="UP001166052">
    <property type="component" value="Unassembled WGS sequence"/>
</dbReference>
<feature type="region of interest" description="Disordered" evidence="6">
    <location>
        <begin position="442"/>
        <end position="464"/>
    </location>
</feature>
<accession>A0ABS2YV79</accession>
<evidence type="ECO:0000256" key="2">
    <source>
        <dbReference type="ARBA" id="ARBA00004496"/>
    </source>
</evidence>
<dbReference type="EMBL" id="JAAWVN010007793">
    <property type="protein sequence ID" value="MBN3290348.1"/>
    <property type="molecule type" value="Genomic_DNA"/>
</dbReference>
<feature type="compositionally biased region" description="Polar residues" evidence="6">
    <location>
        <begin position="685"/>
        <end position="699"/>
    </location>
</feature>
<feature type="compositionally biased region" description="Polar residues" evidence="6">
    <location>
        <begin position="657"/>
        <end position="668"/>
    </location>
</feature>
<dbReference type="Gene3D" id="3.10.20.230">
    <property type="entry name" value="Doublecortin domain"/>
    <property type="match status" value="2"/>
</dbReference>
<feature type="compositionally biased region" description="Basic and acidic residues" evidence="6">
    <location>
        <begin position="874"/>
        <end position="886"/>
    </location>
</feature>
<dbReference type="SMART" id="SM00537">
    <property type="entry name" value="DCX"/>
    <property type="match status" value="2"/>
</dbReference>
<feature type="compositionally biased region" description="Basic and acidic residues" evidence="6">
    <location>
        <begin position="1934"/>
        <end position="1950"/>
    </location>
</feature>
<feature type="compositionally biased region" description="Low complexity" evidence="6">
    <location>
        <begin position="522"/>
        <end position="533"/>
    </location>
</feature>
<feature type="non-terminal residue" evidence="8">
    <location>
        <position position="2448"/>
    </location>
</feature>
<feature type="compositionally biased region" description="Basic and acidic residues" evidence="6">
    <location>
        <begin position="943"/>
        <end position="953"/>
    </location>
</feature>
<feature type="compositionally biased region" description="Basic and acidic residues" evidence="6">
    <location>
        <begin position="1862"/>
        <end position="1876"/>
    </location>
</feature>
<feature type="compositionally biased region" description="Basic and acidic residues" evidence="6">
    <location>
        <begin position="1652"/>
        <end position="1666"/>
    </location>
</feature>
<evidence type="ECO:0000256" key="3">
    <source>
        <dbReference type="ARBA" id="ARBA00022490"/>
    </source>
</evidence>
<protein>
    <submittedName>
        <fullName evidence="8">RP1L1 protein</fullName>
    </submittedName>
</protein>
<dbReference type="InterPro" id="IPR003533">
    <property type="entry name" value="Doublecortin_dom"/>
</dbReference>
<evidence type="ECO:0000256" key="6">
    <source>
        <dbReference type="SAM" id="MobiDB-lite"/>
    </source>
</evidence>
<feature type="compositionally biased region" description="Acidic residues" evidence="6">
    <location>
        <begin position="1906"/>
        <end position="1933"/>
    </location>
</feature>
<feature type="compositionally biased region" description="Polar residues" evidence="6">
    <location>
        <begin position="1551"/>
        <end position="1565"/>
    </location>
</feature>
<keyword evidence="4" id="KW-0677">Repeat</keyword>
<feature type="compositionally biased region" description="Acidic residues" evidence="6">
    <location>
        <begin position="2055"/>
        <end position="2076"/>
    </location>
</feature>
<feature type="compositionally biased region" description="Polar residues" evidence="6">
    <location>
        <begin position="2297"/>
        <end position="2316"/>
    </location>
</feature>
<feature type="compositionally biased region" description="Polar residues" evidence="6">
    <location>
        <begin position="1005"/>
        <end position="1025"/>
    </location>
</feature>
<dbReference type="CDD" id="cd17146">
    <property type="entry name" value="DCX1_RP1L1"/>
    <property type="match status" value="1"/>
</dbReference>
<feature type="compositionally biased region" description="Acidic residues" evidence="6">
    <location>
        <begin position="2229"/>
        <end position="2252"/>
    </location>
</feature>
<feature type="compositionally biased region" description="Acidic residues" evidence="6">
    <location>
        <begin position="2260"/>
        <end position="2278"/>
    </location>
</feature>
<feature type="compositionally biased region" description="Basic and acidic residues" evidence="6">
    <location>
        <begin position="1462"/>
        <end position="1475"/>
    </location>
</feature>
<feature type="compositionally biased region" description="Low complexity" evidence="6">
    <location>
        <begin position="1110"/>
        <end position="1133"/>
    </location>
</feature>
<feature type="compositionally biased region" description="Polar residues" evidence="6">
    <location>
        <begin position="2347"/>
        <end position="2363"/>
    </location>
</feature>
<keyword evidence="5" id="KW-0966">Cell projection</keyword>
<feature type="region of interest" description="Disordered" evidence="6">
    <location>
        <begin position="117"/>
        <end position="142"/>
    </location>
</feature>
<evidence type="ECO:0000256" key="5">
    <source>
        <dbReference type="ARBA" id="ARBA00023273"/>
    </source>
</evidence>
<feature type="compositionally biased region" description="Acidic residues" evidence="6">
    <location>
        <begin position="2129"/>
        <end position="2152"/>
    </location>
</feature>
<feature type="compositionally biased region" description="Acidic residues" evidence="6">
    <location>
        <begin position="1989"/>
        <end position="2011"/>
    </location>
</feature>
<reference evidence="8" key="1">
    <citation type="journal article" date="2021" name="Cell">
        <title>Tracing the genetic footprints of vertebrate landing in non-teleost ray-finned fishes.</title>
        <authorList>
            <person name="Bi X."/>
            <person name="Wang K."/>
            <person name="Yang L."/>
            <person name="Pan H."/>
            <person name="Jiang H."/>
            <person name="Wei Q."/>
            <person name="Fang M."/>
            <person name="Yu H."/>
            <person name="Zhu C."/>
            <person name="Cai Y."/>
            <person name="He Y."/>
            <person name="Gan X."/>
            <person name="Zeng H."/>
            <person name="Yu D."/>
            <person name="Zhu Y."/>
            <person name="Jiang H."/>
            <person name="Qiu Q."/>
            <person name="Yang H."/>
            <person name="Zhang Y.E."/>
            <person name="Wang W."/>
            <person name="Zhu M."/>
            <person name="He S."/>
            <person name="Zhang G."/>
        </authorList>
    </citation>
    <scope>NUCLEOTIDE SEQUENCE</scope>
    <source>
        <strain evidence="8">Bchr_001</strain>
    </source>
</reference>
<comment type="caution">
    <text evidence="8">The sequence shown here is derived from an EMBL/GenBank/DDBJ whole genome shotgun (WGS) entry which is preliminary data.</text>
</comment>
<feature type="region of interest" description="Disordered" evidence="6">
    <location>
        <begin position="1459"/>
        <end position="1506"/>
    </location>
</feature>
<dbReference type="PROSITE" id="PS50309">
    <property type="entry name" value="DC"/>
    <property type="match status" value="2"/>
</dbReference>
<sequence length="2448" mass="270321">MQKASSGYPAGLTPHDLDPPLPPMSKFPTNVTESTPAKKITFLKSGDPQFRGVRMAIHKRSFKCFDALLDDLSNKVPLPFGVRTITTPRGTHNISRLDQLEDGGCYLCSDRRQVKAPNVEATSRRQNGSGRWYPSKPEEPPHVNLSAQKHHRRIVLLKNADPAVRKTIIINRRTTRSLKFFLEEISELLQCPIRKLYTLDGRKIDSTQALIQCPSVLVCVGREPFRLLLSEGLRKNSEEKFPGLGRSRTSICSDSHESVKTANFGLETKKSIIHPRSDSCNRSMRFSLSSEKSIPNGLNMSSGYPLHTETCPHAKEPLINDDIEKRVLVNKDGSLSVEMKVRFRLQNDETLQWSTQIRKSSLRNPDPYIPKEEGIELDHTERQGTQGTCSETESFHPCDDDCAYSANIHQNCCNHCREYDIWKNPAHSASVHRDDTSVVRQIRSSSSSASSRRRILRTKSSTDTVSSEVYAEQVVQHTTSYTETVQNGDSRAEYCTMSRCSGHSGSCSMTSQKLGKSEGRVSLTHSHSMSCSSVGENGNSALGSDDDEKHPNDVSSLTSKDKVSLEADRVREPSGSPSSTPCQEEDHDENDVESNCSNQKPLSPMQHLSPRPDSKSSICSSHSSKARHRKRVEDHSEDALSVVSSLSHHSCHEDTECQSAQAPISASTKKSKMLRVNDSDGVATPESSVSELPDGQNQAGVVEEDSDERPSSIMSKSTKGSKKSNRIECNGSERVSTPGSSTSNLPDGKCTREVLDEDTDERPASNMSKSTKASSQSKISKRHSGSEKPTTPGSSTSEAPNVVDTGEAEEDSDERAVSSTSKSTRSSHKSKKSSRKNGTAQEGQDGSEVETAKEVTEETEENHKQTPSDVSGSSERKSKSNSEDGGKVSTCSSASEGKIASCQEDDAEEKLDSNQVRRKTPKSSSHRDEVESTMSSVCSKSVCKMDGKGHEASRSGSRVSHISLSSCEVKDDTAAKASDTTHTEPCSLSEGKEELPADPEEDSEGNSQNGSKSHSEIGQQQNLQMANGRESSSSSRPISSLSSKSKANANDQNTAEDDCRSHSRISSESSYLPAQTSDVKPPDLKCDDESPSSVMSKSTQSNKKKSKCHLQLAKKGSSAASSTMSLSSKSVHSPCPPKGKPHGKNVRPVIMLVSSKGSICTEPSLPAELENKNDGDSANSKAHASEKCIKVESGSKSCQERKSRRKKHSPSRKKGEGREEEVFKSSAEMADVTELVPSALPNATPTEVVHEWLSKIPADTSLCDLGDDFHEDCKAMNVQNYDDEATPKEVLLLSNLTSTTGNPNEEQAENEAVDKPGDEPDIDVKKDKDDETGIIENHLEECAEVQPETGYDFHSRQCPSPKNNLEYRHHLSVQVMKILLNPNRGTKLDRCSSLPEVSPSYGRKLSHSAGQLLECLASLQILDGEAADNNENGTKYAEIMSILQSLWLNDSVEYNQQPAQEKTFKDHHSTDDEFNPRSSSGVDVGSGSGGSGKSSVTGGVDGSHSDKRVLPHMVAEDKECLSEPNAKHDSLHQLLEENEQNEDEQQSQLSTSRSYFNGKLSNSATPDIASRVRWSHESEGIGSEEDNEGKQNEGVSVLETSAQENTPQEDAEDCSNIREEGEVTAESAQKNVAEVLEEDSVRNTLTPVSATSEKEATEKNDKKSLDPDPVWVLNLLKKLEKQFMTHYVSAMAEFKLRWNLDNSPQLDEMIKELKEDVHKRIQASIERELKKIRGRAGRTPRPPGNSVNRQSTAQTERRRRRLKIMSKRTVDESEIYTLSGTEFSEQRSDEEYCPCDTCMKKKMVAMPVKVTAVEKVPIRREFDLREILQKNKCEEVVLPTEVSEDAKETCSSSAMDNENKDDDIHPENEELVHEEGNTEGAAENEAKMANDEDEVQGETAHPQNNEENEEATPDEVCSEDDNETNTGAEEEEPEEKKDDVENQEEEKCTESEAGDEPQEESAQKDQEAEVNEGEEEMKDRNDKETTNQNDEDQQLEENESEDKQEDCETEEEHEKKRTEVENEVETEEKDNEEEADGEVGAEEGAEIHDQSKMDSDEENQADETEQGEVENEDGESKDEGIKCESKGDQASDDGNDGKEGDMDEADNHHSSGEQQSKQESDDDAKKDEMDENEDEVLDEEEADKDDKEPSEEETCKSIEEQVSPGSQEAEGVKEEEDQKEDVEEAVEELDEVLDEEEADKDDKEPSEEETCKSIEDQVTPSSQEAEGVKEEEDEKEEAVEELEQNEENEDTSDTAAVNDTIEEEQEKQEALPEDELVASEENNPKIDDQQQNEELSENANRDSSTPQNDEQAVTSSGEDDTVAEIEDNAEKLKKIQQFTLVRKGQAKQISRSSIESLQGSVEQSIDVGMEEQKNNVSSAATRPMQMYPQTSSEEEGLGSGSASPDGHHEHTTVRSDVEAESETQLMGESTSQSKKPKESHIDQDDLDF</sequence>
<feature type="non-terminal residue" evidence="8">
    <location>
        <position position="1"/>
    </location>
</feature>
<feature type="compositionally biased region" description="Basic residues" evidence="6">
    <location>
        <begin position="825"/>
        <end position="835"/>
    </location>
</feature>